<accession>A0A1H8SNY8</accession>
<keyword evidence="2" id="KW-1185">Reference proteome</keyword>
<dbReference type="AlphaFoldDB" id="A0A1H8SNY8"/>
<dbReference type="STRING" id="872970.SAMN04488134_11364"/>
<reference evidence="1 2" key="1">
    <citation type="submission" date="2016-10" db="EMBL/GenBank/DDBJ databases">
        <authorList>
            <person name="de Groot N.N."/>
        </authorList>
    </citation>
    <scope>NUCLEOTIDE SEQUENCE [LARGE SCALE GENOMIC DNA]</scope>
    <source>
        <strain evidence="1 2">CGMCC 1.10434</strain>
    </source>
</reference>
<proteinExistence type="predicted"/>
<name>A0A1H8SNY8_9BACI</name>
<dbReference type="RefSeq" id="WP_091499885.1">
    <property type="nucleotide sequence ID" value="NZ_FODJ01000013.1"/>
</dbReference>
<gene>
    <name evidence="1" type="ORF">SAMN04488134_11364</name>
</gene>
<dbReference type="OrthoDB" id="2936917at2"/>
<dbReference type="EMBL" id="FODJ01000013">
    <property type="protein sequence ID" value="SEO80669.1"/>
    <property type="molecule type" value="Genomic_DNA"/>
</dbReference>
<organism evidence="1 2">
    <name type="scientific">Amphibacillus marinus</name>
    <dbReference type="NCBI Taxonomy" id="872970"/>
    <lineage>
        <taxon>Bacteria</taxon>
        <taxon>Bacillati</taxon>
        <taxon>Bacillota</taxon>
        <taxon>Bacilli</taxon>
        <taxon>Bacillales</taxon>
        <taxon>Bacillaceae</taxon>
        <taxon>Amphibacillus</taxon>
    </lineage>
</organism>
<protein>
    <submittedName>
        <fullName evidence="1">Uncharacterized protein</fullName>
    </submittedName>
</protein>
<dbReference type="Proteomes" id="UP000199300">
    <property type="component" value="Unassembled WGS sequence"/>
</dbReference>
<evidence type="ECO:0000313" key="2">
    <source>
        <dbReference type="Proteomes" id="UP000199300"/>
    </source>
</evidence>
<sequence length="97" mass="11446">MYLERVKAKGKTYLYVRKYCVRPNYSNNTKTVFRFGRIEKALKQLYSWQLGDKLPNELVKEGCTRQDIADWINTLETGIHKTGRSFAEQTDIFEYLG</sequence>
<evidence type="ECO:0000313" key="1">
    <source>
        <dbReference type="EMBL" id="SEO80669.1"/>
    </source>
</evidence>